<dbReference type="EMBL" id="MDAL01000013">
    <property type="protein sequence ID" value="PMN93495.1"/>
    <property type="molecule type" value="Genomic_DNA"/>
</dbReference>
<evidence type="ECO:0008006" key="3">
    <source>
        <dbReference type="Google" id="ProtNLM"/>
    </source>
</evidence>
<name>A0A2N7LDQ2_9GAMM</name>
<dbReference type="Pfam" id="PF13692">
    <property type="entry name" value="Glyco_trans_1_4"/>
    <property type="match status" value="1"/>
</dbReference>
<proteinExistence type="predicted"/>
<dbReference type="Proteomes" id="UP000235387">
    <property type="component" value="Unassembled WGS sequence"/>
</dbReference>
<dbReference type="CDD" id="cd03801">
    <property type="entry name" value="GT4_PimA-like"/>
    <property type="match status" value="1"/>
</dbReference>
<comment type="caution">
    <text evidence="1">The sequence shown here is derived from an EMBL/GenBank/DDBJ whole genome shotgun (WGS) entry which is preliminary data.</text>
</comment>
<protein>
    <recommendedName>
        <fullName evidence="3">Glycosyl transferase family 1 domain-containing protein</fullName>
    </recommendedName>
</protein>
<reference evidence="2" key="1">
    <citation type="submission" date="2016-07" db="EMBL/GenBank/DDBJ databases">
        <title>Nontailed viruses are major unrecognized killers of bacteria in the ocean.</title>
        <authorList>
            <person name="Kauffman K."/>
            <person name="Hussain F."/>
            <person name="Yang J."/>
            <person name="Arevalo P."/>
            <person name="Brown J."/>
            <person name="Cutler M."/>
            <person name="Kelly L."/>
            <person name="Polz M.F."/>
        </authorList>
    </citation>
    <scope>NUCLEOTIDE SEQUENCE [LARGE SCALE GENOMIC DNA]</scope>
    <source>
        <strain evidence="2">10N.261.45.A10</strain>
    </source>
</reference>
<dbReference type="AlphaFoldDB" id="A0A2N7LDQ2"/>
<sequence>MNILIFINDILNEEKIEFSIGGIQTYIRELCHVINGDGIDNALILQYSKEEFSINIDGIKVIGTGVTTVSKVKSFITKNFKAKDTLLIFATDKHSFRIKNFKSINIQHGIAYDVEAFEGRRRIFSSPFLSPIYKFLQRSNARKLASHGNHLVCVDYNYFNWIKTYGSWHGDRITVIPNFSKVPCELNNNSSRDRKVLIARRFVERRGIGLICKAISDYYEQGGELEFVFAGEGPDKGIIDNLKNQYPSRISITKFHPNDSLKFHSNFQFALIPSLGSEGTTLSLLEAMSSGCITIATHVGGITNIVIDGFNGIMVTPRTKDILETLWKAEKLSKEECYRMSMNASNTIKYSFSNHRWGNDWLDLVDRVKNISY</sequence>
<accession>A0A2N7LDQ2</accession>
<dbReference type="Gene3D" id="3.40.50.2000">
    <property type="entry name" value="Glycogen Phosphorylase B"/>
    <property type="match status" value="2"/>
</dbReference>
<dbReference type="RefSeq" id="WP_102319550.1">
    <property type="nucleotide sequence ID" value="NZ_MCYQ01000079.1"/>
</dbReference>
<gene>
    <name evidence="1" type="ORF">BCT23_12615</name>
</gene>
<dbReference type="SUPFAM" id="SSF53756">
    <property type="entry name" value="UDP-Glycosyltransferase/glycogen phosphorylase"/>
    <property type="match status" value="1"/>
</dbReference>
<organism evidence="1 2">
    <name type="scientific">Enterovibrio norvegicus</name>
    <dbReference type="NCBI Taxonomy" id="188144"/>
    <lineage>
        <taxon>Bacteria</taxon>
        <taxon>Pseudomonadati</taxon>
        <taxon>Pseudomonadota</taxon>
        <taxon>Gammaproteobacteria</taxon>
        <taxon>Vibrionales</taxon>
        <taxon>Vibrionaceae</taxon>
        <taxon>Enterovibrio</taxon>
    </lineage>
</organism>
<evidence type="ECO:0000313" key="2">
    <source>
        <dbReference type="Proteomes" id="UP000235387"/>
    </source>
</evidence>
<dbReference type="PANTHER" id="PTHR12526">
    <property type="entry name" value="GLYCOSYLTRANSFERASE"/>
    <property type="match status" value="1"/>
</dbReference>
<evidence type="ECO:0000313" key="1">
    <source>
        <dbReference type="EMBL" id="PMN93495.1"/>
    </source>
</evidence>